<evidence type="ECO:0000256" key="13">
    <source>
        <dbReference type="ARBA" id="ARBA00074577"/>
    </source>
</evidence>
<feature type="compositionally biased region" description="Low complexity" evidence="14">
    <location>
        <begin position="403"/>
        <end position="414"/>
    </location>
</feature>
<dbReference type="GO" id="GO:0005524">
    <property type="term" value="F:ATP binding"/>
    <property type="evidence" value="ECO:0007669"/>
    <property type="project" value="UniProtKB-KW"/>
</dbReference>
<dbReference type="Pfam" id="PF22608">
    <property type="entry name" value="DNAX_ATPase_lid"/>
    <property type="match status" value="1"/>
</dbReference>
<evidence type="ECO:0000256" key="1">
    <source>
        <dbReference type="ARBA" id="ARBA00006360"/>
    </source>
</evidence>
<comment type="function">
    <text evidence="11">DNA polymerase III is a complex, multichain enzyme responsible for most of the replicative synthesis in bacteria. This DNA polymerase also exhibits 3' to 5' exonuclease activity.</text>
</comment>
<feature type="compositionally biased region" description="Pro residues" evidence="14">
    <location>
        <begin position="645"/>
        <end position="657"/>
    </location>
</feature>
<dbReference type="Pfam" id="PF20964">
    <property type="entry name" value="DnaX_C"/>
    <property type="match status" value="1"/>
</dbReference>
<dbReference type="InterPro" id="IPR008921">
    <property type="entry name" value="DNA_pol3_clamp-load_cplx_C"/>
</dbReference>
<evidence type="ECO:0000256" key="8">
    <source>
        <dbReference type="ARBA" id="ARBA00022833"/>
    </source>
</evidence>
<comment type="similarity">
    <text evidence="1">Belongs to the DnaX/STICHEL family.</text>
</comment>
<dbReference type="Proteomes" id="UP000587527">
    <property type="component" value="Unassembled WGS sequence"/>
</dbReference>
<evidence type="ECO:0000259" key="15">
    <source>
        <dbReference type="SMART" id="SM00382"/>
    </source>
</evidence>
<evidence type="ECO:0000256" key="6">
    <source>
        <dbReference type="ARBA" id="ARBA00022723"/>
    </source>
</evidence>
<feature type="compositionally biased region" description="Low complexity" evidence="14">
    <location>
        <begin position="735"/>
        <end position="744"/>
    </location>
</feature>
<proteinExistence type="inferred from homology"/>
<evidence type="ECO:0000256" key="14">
    <source>
        <dbReference type="SAM" id="MobiDB-lite"/>
    </source>
</evidence>
<dbReference type="Pfam" id="PF13177">
    <property type="entry name" value="DNA_pol3_delta2"/>
    <property type="match status" value="1"/>
</dbReference>
<dbReference type="InterPro" id="IPR050238">
    <property type="entry name" value="DNA_Rep/Repair_Clamp_Loader"/>
</dbReference>
<feature type="region of interest" description="Disordered" evidence="14">
    <location>
        <begin position="705"/>
        <end position="783"/>
    </location>
</feature>
<evidence type="ECO:0000313" key="16">
    <source>
        <dbReference type="EMBL" id="MBB5871180.1"/>
    </source>
</evidence>
<dbReference type="SUPFAM" id="SSF48019">
    <property type="entry name" value="post-AAA+ oligomerization domain-like"/>
    <property type="match status" value="1"/>
</dbReference>
<feature type="compositionally biased region" description="Low complexity" evidence="14">
    <location>
        <begin position="424"/>
        <end position="434"/>
    </location>
</feature>
<comment type="catalytic activity">
    <reaction evidence="12">
        <text>DNA(n) + a 2'-deoxyribonucleoside 5'-triphosphate = DNA(n+1) + diphosphate</text>
        <dbReference type="Rhea" id="RHEA:22508"/>
        <dbReference type="Rhea" id="RHEA-COMP:17339"/>
        <dbReference type="Rhea" id="RHEA-COMP:17340"/>
        <dbReference type="ChEBI" id="CHEBI:33019"/>
        <dbReference type="ChEBI" id="CHEBI:61560"/>
        <dbReference type="ChEBI" id="CHEBI:173112"/>
        <dbReference type="EC" id="2.7.7.7"/>
    </reaction>
</comment>
<dbReference type="EC" id="2.7.7.7" evidence="2"/>
<feature type="compositionally biased region" description="Pro residues" evidence="14">
    <location>
        <begin position="751"/>
        <end position="768"/>
    </location>
</feature>
<organism evidence="16 17">
    <name type="scientific">Allocatelliglobosispora scoriae</name>
    <dbReference type="NCBI Taxonomy" id="643052"/>
    <lineage>
        <taxon>Bacteria</taxon>
        <taxon>Bacillati</taxon>
        <taxon>Actinomycetota</taxon>
        <taxon>Actinomycetes</taxon>
        <taxon>Micromonosporales</taxon>
        <taxon>Micromonosporaceae</taxon>
        <taxon>Allocatelliglobosispora</taxon>
    </lineage>
</organism>
<keyword evidence="6" id="KW-0479">Metal-binding</keyword>
<keyword evidence="8" id="KW-0862">Zinc</keyword>
<dbReference type="InterPro" id="IPR012763">
    <property type="entry name" value="DNA_pol_III_sug/sutau_N"/>
</dbReference>
<dbReference type="PANTHER" id="PTHR11669:SF0">
    <property type="entry name" value="PROTEIN STICHEL-LIKE 2"/>
    <property type="match status" value="1"/>
</dbReference>
<dbReference type="NCBIfam" id="TIGR02397">
    <property type="entry name" value="dnaX_nterm"/>
    <property type="match status" value="1"/>
</dbReference>
<feature type="compositionally biased region" description="Polar residues" evidence="14">
    <location>
        <begin position="479"/>
        <end position="492"/>
    </location>
</feature>
<dbReference type="Gene3D" id="3.40.50.300">
    <property type="entry name" value="P-loop containing nucleotide triphosphate hydrolases"/>
    <property type="match status" value="1"/>
</dbReference>
<dbReference type="InterPro" id="IPR027417">
    <property type="entry name" value="P-loop_NTPase"/>
</dbReference>
<evidence type="ECO:0000256" key="5">
    <source>
        <dbReference type="ARBA" id="ARBA00022705"/>
    </source>
</evidence>
<keyword evidence="7" id="KW-0547">Nucleotide-binding</keyword>
<feature type="region of interest" description="Disordered" evidence="14">
    <location>
        <begin position="386"/>
        <end position="541"/>
    </location>
</feature>
<dbReference type="RefSeq" id="WP_184839068.1">
    <property type="nucleotide sequence ID" value="NZ_JACHMN010000002.1"/>
</dbReference>
<keyword evidence="10" id="KW-0239">DNA-directed DNA polymerase</keyword>
<dbReference type="FunFam" id="1.20.272.10:FF:000003">
    <property type="entry name" value="DNA polymerase III subunit gamma/tau"/>
    <property type="match status" value="1"/>
</dbReference>
<dbReference type="PANTHER" id="PTHR11669">
    <property type="entry name" value="REPLICATION FACTOR C / DNA POLYMERASE III GAMMA-TAU SUBUNIT"/>
    <property type="match status" value="1"/>
</dbReference>
<feature type="domain" description="AAA+ ATPase" evidence="15">
    <location>
        <begin position="36"/>
        <end position="198"/>
    </location>
</feature>
<evidence type="ECO:0000256" key="4">
    <source>
        <dbReference type="ARBA" id="ARBA00022695"/>
    </source>
</evidence>
<dbReference type="GO" id="GO:0009360">
    <property type="term" value="C:DNA polymerase III complex"/>
    <property type="evidence" value="ECO:0007669"/>
    <property type="project" value="InterPro"/>
</dbReference>
<dbReference type="GO" id="GO:0006261">
    <property type="term" value="P:DNA-templated DNA replication"/>
    <property type="evidence" value="ECO:0007669"/>
    <property type="project" value="TreeGrafter"/>
</dbReference>
<name>A0A841BWR6_9ACTN</name>
<dbReference type="GO" id="GO:0046872">
    <property type="term" value="F:metal ion binding"/>
    <property type="evidence" value="ECO:0007669"/>
    <property type="project" value="UniProtKB-KW"/>
</dbReference>
<dbReference type="CDD" id="cd00009">
    <property type="entry name" value="AAA"/>
    <property type="match status" value="1"/>
</dbReference>
<feature type="compositionally biased region" description="Low complexity" evidence="14">
    <location>
        <begin position="497"/>
        <end position="540"/>
    </location>
</feature>
<gene>
    <name evidence="16" type="ORF">F4553_004559</name>
</gene>
<evidence type="ECO:0000256" key="3">
    <source>
        <dbReference type="ARBA" id="ARBA00022679"/>
    </source>
</evidence>
<evidence type="ECO:0000313" key="17">
    <source>
        <dbReference type="Proteomes" id="UP000587527"/>
    </source>
</evidence>
<evidence type="ECO:0000256" key="12">
    <source>
        <dbReference type="ARBA" id="ARBA00049244"/>
    </source>
</evidence>
<dbReference type="EMBL" id="JACHMN010000002">
    <property type="protein sequence ID" value="MBB5871180.1"/>
    <property type="molecule type" value="Genomic_DNA"/>
</dbReference>
<feature type="compositionally biased region" description="Low complexity" evidence="14">
    <location>
        <begin position="705"/>
        <end position="716"/>
    </location>
</feature>
<feature type="region of interest" description="Disordered" evidence="14">
    <location>
        <begin position="625"/>
        <end position="676"/>
    </location>
</feature>
<dbReference type="AlphaFoldDB" id="A0A841BWR6"/>
<accession>A0A841BWR6</accession>
<keyword evidence="4 16" id="KW-0548">Nucleotidyltransferase</keyword>
<dbReference type="CDD" id="cd18137">
    <property type="entry name" value="HLD_clamp_pol_III_gamma_tau"/>
    <property type="match status" value="1"/>
</dbReference>
<dbReference type="NCBIfam" id="NF005846">
    <property type="entry name" value="PRK07764.1-6"/>
    <property type="match status" value="1"/>
</dbReference>
<dbReference type="InterPro" id="IPR045085">
    <property type="entry name" value="HLD_clamp_pol_III_gamma_tau"/>
</dbReference>
<dbReference type="SMART" id="SM00382">
    <property type="entry name" value="AAA"/>
    <property type="match status" value="1"/>
</dbReference>
<dbReference type="InterPro" id="IPR048448">
    <property type="entry name" value="DnaX-like_C"/>
</dbReference>
<dbReference type="Gene3D" id="1.20.272.10">
    <property type="match status" value="1"/>
</dbReference>
<evidence type="ECO:0000256" key="2">
    <source>
        <dbReference type="ARBA" id="ARBA00012417"/>
    </source>
</evidence>
<evidence type="ECO:0000256" key="11">
    <source>
        <dbReference type="ARBA" id="ARBA00037724"/>
    </source>
</evidence>
<sequence length="818" mass="83345">MALALYRKYRPKSFAELIGQDHVTGPLMQALRTGRLNHAYLFSGPRGCGKTSSARILARSLNCEQGPTPEPCGECESCRALAPDGPGSIDVIEIDAASHGGVDDARDLRERAFFAPAVSRFKIYIIDEAHMVSSAGFNALLKLVEEPPDFVKFVFATTEPEKVLGTIKSRTHHYPFRLIPPGVLRPYLEQLCVREDVKVDPAVFPLVVRAGGGSARDSLSVLDQLIAGAGDEGVTYAGAVALLGVTDATLIDEICDALAADDGAGAFGAIDRVAEAGLDPRRFAGDLLERLRDLILLRQVPDAASKGLIDAPADQLERMQGHAARLGPATLSRWADIVHNGLVEMRGTTSPRLLLELITARMLLPAADTSSAAMLSRLERLERGAPLTAGPARSQSAAAPGVGEPVPTGPAATGASGGGREAARAAASAAAHGGPVKPTSPAPAADRAVPTAEAAPPASGSPVQAPPAEAPNVSAAASGPTTDSRSADTEATATDHPGAPGQQAEAALAAPRPAAVEPEPQPAAAAAQPAEAPQAASAGGKRLDAVGVRQAWRDEIMPLLSRSHKRVAAMAVDAVVREVEGDTLVLVFAHAFHLNSIAKDPTVLLSAVSEVLGGTWKLRCELGGDQRQAEPAADKPRAATAPAPASAPPPAPIPEPAAPVGADGWPTPAALGGSGASSEASIAAAPAGTGKGAAPTVAGKNAAAPAGAAPRAIPAPTGNSGRDAARQAAAGGGTKTATRPAKAAASRDDGPPPGEPPYDPEFDGPPPKSAYDGFAPGDEPTDEVIDPAVARRNSQQQAVDVVKQAFRGAETIGEVEAR</sequence>
<feature type="compositionally biased region" description="Basic and acidic residues" evidence="14">
    <location>
        <begin position="625"/>
        <end position="637"/>
    </location>
</feature>
<dbReference type="GO" id="GO:0003887">
    <property type="term" value="F:DNA-directed DNA polymerase activity"/>
    <property type="evidence" value="ECO:0007669"/>
    <property type="project" value="UniProtKB-KW"/>
</dbReference>
<reference evidence="16 17" key="1">
    <citation type="submission" date="2020-08" db="EMBL/GenBank/DDBJ databases">
        <title>Sequencing the genomes of 1000 actinobacteria strains.</title>
        <authorList>
            <person name="Klenk H.-P."/>
        </authorList>
    </citation>
    <scope>NUCLEOTIDE SEQUENCE [LARGE SCALE GENOMIC DNA]</scope>
    <source>
        <strain evidence="16 17">DSM 45362</strain>
    </source>
</reference>
<keyword evidence="9" id="KW-0067">ATP-binding</keyword>
<dbReference type="SUPFAM" id="SSF52540">
    <property type="entry name" value="P-loop containing nucleoside triphosphate hydrolases"/>
    <property type="match status" value="1"/>
</dbReference>
<dbReference type="GO" id="GO:0003677">
    <property type="term" value="F:DNA binding"/>
    <property type="evidence" value="ECO:0007669"/>
    <property type="project" value="InterPro"/>
</dbReference>
<comment type="caution">
    <text evidence="16">The sequence shown here is derived from an EMBL/GenBank/DDBJ whole genome shotgun (WGS) entry which is preliminary data.</text>
</comment>
<dbReference type="Pfam" id="PF12169">
    <property type="entry name" value="DNA_pol3_gamma3"/>
    <property type="match status" value="1"/>
</dbReference>
<keyword evidence="17" id="KW-1185">Reference proteome</keyword>
<keyword evidence="3 16" id="KW-0808">Transferase</keyword>
<evidence type="ECO:0000256" key="7">
    <source>
        <dbReference type="ARBA" id="ARBA00022741"/>
    </source>
</evidence>
<dbReference type="FunFam" id="3.40.50.300:FF:000014">
    <property type="entry name" value="DNA polymerase III subunit gamma/tau"/>
    <property type="match status" value="1"/>
</dbReference>
<dbReference type="InterPro" id="IPR022754">
    <property type="entry name" value="DNA_pol_III_gamma-3"/>
</dbReference>
<evidence type="ECO:0000256" key="9">
    <source>
        <dbReference type="ARBA" id="ARBA00022840"/>
    </source>
</evidence>
<protein>
    <recommendedName>
        <fullName evidence="13">DNA polymerase III subunit gamma/tau</fullName>
        <ecNumber evidence="2">2.7.7.7</ecNumber>
    </recommendedName>
</protein>
<dbReference type="InterPro" id="IPR003593">
    <property type="entry name" value="AAA+_ATPase"/>
</dbReference>
<evidence type="ECO:0000256" key="10">
    <source>
        <dbReference type="ARBA" id="ARBA00022932"/>
    </source>
</evidence>
<dbReference type="Gene3D" id="1.10.8.60">
    <property type="match status" value="1"/>
</dbReference>
<keyword evidence="5" id="KW-0235">DNA replication</keyword>